<organism evidence="1 2">
    <name type="scientific">Didymella heteroderae</name>
    <dbReference type="NCBI Taxonomy" id="1769908"/>
    <lineage>
        <taxon>Eukaryota</taxon>
        <taxon>Fungi</taxon>
        <taxon>Dikarya</taxon>
        <taxon>Ascomycota</taxon>
        <taxon>Pezizomycotina</taxon>
        <taxon>Dothideomycetes</taxon>
        <taxon>Pleosporomycetidae</taxon>
        <taxon>Pleosporales</taxon>
        <taxon>Pleosporineae</taxon>
        <taxon>Didymellaceae</taxon>
        <taxon>Didymella</taxon>
    </lineage>
</organism>
<keyword evidence="2" id="KW-1185">Reference proteome</keyword>
<proteinExistence type="predicted"/>
<accession>A0A9P4WPF2</accession>
<name>A0A9P4WPF2_9PLEO</name>
<dbReference type="AlphaFoldDB" id="A0A9P4WPF2"/>
<dbReference type="Proteomes" id="UP000758155">
    <property type="component" value="Unassembled WGS sequence"/>
</dbReference>
<protein>
    <submittedName>
        <fullName evidence="1">Uncharacterized protein</fullName>
    </submittedName>
</protein>
<evidence type="ECO:0000313" key="2">
    <source>
        <dbReference type="Proteomes" id="UP000758155"/>
    </source>
</evidence>
<dbReference type="OrthoDB" id="3678410at2759"/>
<sequence length="120" mass="13748">MRCPSTLKTESTLFEDDDESVAQEALLSQHHQRDHSLIVGFDLDHAATQLNDGEISDLDLALFAFWIKANHDNYVMAKGLIRELALDQGYNIDKITNHRVRKLLQEVHDIRPRSVPMRSP</sequence>
<evidence type="ECO:0000313" key="1">
    <source>
        <dbReference type="EMBL" id="KAF3037949.1"/>
    </source>
</evidence>
<gene>
    <name evidence="1" type="ORF">E8E12_005400</name>
</gene>
<reference evidence="1" key="1">
    <citation type="submission" date="2019-04" db="EMBL/GenBank/DDBJ databases">
        <title>Sequencing of skin fungus with MAO and IRED activity.</title>
        <authorList>
            <person name="Marsaioli A.J."/>
            <person name="Bonatto J.M.C."/>
            <person name="Reis Junior O."/>
        </authorList>
    </citation>
    <scope>NUCLEOTIDE SEQUENCE</scope>
    <source>
        <strain evidence="1">28M1</strain>
    </source>
</reference>
<dbReference type="EMBL" id="SWKV01000039">
    <property type="protein sequence ID" value="KAF3037949.1"/>
    <property type="molecule type" value="Genomic_DNA"/>
</dbReference>
<comment type="caution">
    <text evidence="1">The sequence shown here is derived from an EMBL/GenBank/DDBJ whole genome shotgun (WGS) entry which is preliminary data.</text>
</comment>